<evidence type="ECO:0000256" key="3">
    <source>
        <dbReference type="ARBA" id="ARBA00023038"/>
    </source>
</evidence>
<dbReference type="PANTHER" id="PTHR22738">
    <property type="entry name" value="RASSF"/>
    <property type="match status" value="1"/>
</dbReference>
<name>B3RTM2_TRIAD</name>
<dbReference type="KEGG" id="tad:TRIADDRAFT_55975"/>
<dbReference type="eggNOG" id="KOG4239">
    <property type="taxonomic scope" value="Eukaryota"/>
</dbReference>
<dbReference type="AlphaFoldDB" id="B3RTM2"/>
<dbReference type="GO" id="GO:0046872">
    <property type="term" value="F:metal ion binding"/>
    <property type="evidence" value="ECO:0007669"/>
    <property type="project" value="UniProtKB-KW"/>
</dbReference>
<dbReference type="InterPro" id="IPR033614">
    <property type="entry name" value="RASSF1-6"/>
</dbReference>
<proteinExistence type="predicted"/>
<dbReference type="HOGENOM" id="CLU_802496_0_0_1"/>
<dbReference type="Pfam" id="PF16517">
    <property type="entry name" value="Nore1-SARAH"/>
    <property type="match status" value="1"/>
</dbReference>
<dbReference type="InterPro" id="IPR001781">
    <property type="entry name" value="Znf_LIM"/>
</dbReference>
<organism evidence="9 10">
    <name type="scientific">Trichoplax adhaerens</name>
    <name type="common">Trichoplax reptans</name>
    <dbReference type="NCBI Taxonomy" id="10228"/>
    <lineage>
        <taxon>Eukaryota</taxon>
        <taxon>Metazoa</taxon>
        <taxon>Placozoa</taxon>
        <taxon>Uniplacotomia</taxon>
        <taxon>Trichoplacea</taxon>
        <taxon>Trichoplacidae</taxon>
        <taxon>Trichoplax</taxon>
    </lineage>
</organism>
<dbReference type="Gene3D" id="3.10.20.90">
    <property type="entry name" value="Phosphatidylinositol 3-kinase Catalytic Subunit, Chain A, domain 1"/>
    <property type="match status" value="1"/>
</dbReference>
<keyword evidence="3 4" id="KW-0440">LIM domain</keyword>
<dbReference type="InterPro" id="IPR000159">
    <property type="entry name" value="RA_dom"/>
</dbReference>
<accession>B3RTM2</accession>
<evidence type="ECO:0000256" key="5">
    <source>
        <dbReference type="SAM" id="MobiDB-lite"/>
    </source>
</evidence>
<evidence type="ECO:0000256" key="1">
    <source>
        <dbReference type="ARBA" id="ARBA00022723"/>
    </source>
</evidence>
<reference evidence="9 10" key="1">
    <citation type="journal article" date="2008" name="Nature">
        <title>The Trichoplax genome and the nature of placozoans.</title>
        <authorList>
            <person name="Srivastava M."/>
            <person name="Begovic E."/>
            <person name="Chapman J."/>
            <person name="Putnam N.H."/>
            <person name="Hellsten U."/>
            <person name="Kawashima T."/>
            <person name="Kuo A."/>
            <person name="Mitros T."/>
            <person name="Salamov A."/>
            <person name="Carpenter M.L."/>
            <person name="Signorovitch A.Y."/>
            <person name="Moreno M.A."/>
            <person name="Kamm K."/>
            <person name="Grimwood J."/>
            <person name="Schmutz J."/>
            <person name="Shapiro H."/>
            <person name="Grigoriev I.V."/>
            <person name="Buss L.W."/>
            <person name="Schierwater B."/>
            <person name="Dellaporta S.L."/>
            <person name="Rokhsar D.S."/>
        </authorList>
    </citation>
    <scope>NUCLEOTIDE SEQUENCE [LARGE SCALE GENOMIC DNA]</scope>
    <source>
        <strain evidence="9 10">Grell-BS-1999</strain>
    </source>
</reference>
<dbReference type="PROSITE" id="PS00478">
    <property type="entry name" value="LIM_DOMAIN_1"/>
    <property type="match status" value="1"/>
</dbReference>
<evidence type="ECO:0000259" key="7">
    <source>
        <dbReference type="PROSITE" id="PS50200"/>
    </source>
</evidence>
<dbReference type="CDD" id="cd08368">
    <property type="entry name" value="LIM"/>
    <property type="match status" value="1"/>
</dbReference>
<evidence type="ECO:0000259" key="6">
    <source>
        <dbReference type="PROSITE" id="PS50023"/>
    </source>
</evidence>
<feature type="region of interest" description="Disordered" evidence="5">
    <location>
        <begin position="98"/>
        <end position="120"/>
    </location>
</feature>
<evidence type="ECO:0000313" key="9">
    <source>
        <dbReference type="EMBL" id="EDV25657.1"/>
    </source>
</evidence>
<keyword evidence="1 4" id="KW-0479">Metal-binding</keyword>
<dbReference type="PROSITE" id="PS50023">
    <property type="entry name" value="LIM_DOMAIN_2"/>
    <property type="match status" value="1"/>
</dbReference>
<dbReference type="Gene3D" id="2.10.110.10">
    <property type="entry name" value="Cysteine Rich Protein"/>
    <property type="match status" value="1"/>
</dbReference>
<gene>
    <name evidence="9" type="ORF">TRIADDRAFT_55975</name>
</gene>
<dbReference type="RefSeq" id="XP_002111690.1">
    <property type="nucleotide sequence ID" value="XM_002111654.1"/>
</dbReference>
<dbReference type="PhylomeDB" id="B3RTM2"/>
<dbReference type="OrthoDB" id="9976881at2759"/>
<dbReference type="STRING" id="10228.B3RTM2"/>
<feature type="domain" description="SARAH" evidence="8">
    <location>
        <begin position="295"/>
        <end position="342"/>
    </location>
</feature>
<sequence length="346" mass="40919">MDWCDTCCQFILPQDQIQSLGRYYHRNCFYCAQCRRQLQAGKHLQLKQQLFCNRCSSSILLQQYHTSNDQDEQEIDDDNNRGVVHCNNIINNNHSYNWQDTSEREKNNAYQKPSLTQQNHSQIDSIKQRVEEYNIYYAQSHHLHLTIQKQNDNMIVHGLLKFYWHIQFPTRILDQHTTHLITDLIDVNTSIDNNNNLDYPSFLPPIHSLQHIHISSNLSTVNVIALLLGKNKIIHHHQHYGLFLTYHHGYTRQLKEDEYPLLVRLQVGPSDEVCKIVLKEMAHDDQHNKSISQEAAQFMCFSSTELEIILKQYQIEEQRESEKIRTKYSKEKTLIENQLQSMQCSL</sequence>
<evidence type="ECO:0000256" key="4">
    <source>
        <dbReference type="PROSITE-ProRule" id="PRU00125"/>
    </source>
</evidence>
<dbReference type="SMART" id="SM00132">
    <property type="entry name" value="LIM"/>
    <property type="match status" value="1"/>
</dbReference>
<dbReference type="PANTHER" id="PTHR22738:SF15">
    <property type="entry name" value="LD40758P"/>
    <property type="match status" value="1"/>
</dbReference>
<dbReference type="PROSITE" id="PS50951">
    <property type="entry name" value="SARAH"/>
    <property type="match status" value="1"/>
</dbReference>
<feature type="compositionally biased region" description="Polar residues" evidence="5">
    <location>
        <begin position="108"/>
        <end position="120"/>
    </location>
</feature>
<dbReference type="InterPro" id="IPR011524">
    <property type="entry name" value="SARAH_dom"/>
</dbReference>
<evidence type="ECO:0008006" key="11">
    <source>
        <dbReference type="Google" id="ProtNLM"/>
    </source>
</evidence>
<dbReference type="GeneID" id="6753400"/>
<dbReference type="OMA" id="SYQYLAD"/>
<dbReference type="GO" id="GO:0007165">
    <property type="term" value="P:signal transduction"/>
    <property type="evidence" value="ECO:0000318"/>
    <property type="project" value="GO_Central"/>
</dbReference>
<feature type="domain" description="LIM zinc-binding" evidence="6">
    <location>
        <begin position="2"/>
        <end position="62"/>
    </location>
</feature>
<evidence type="ECO:0000313" key="10">
    <source>
        <dbReference type="Proteomes" id="UP000009022"/>
    </source>
</evidence>
<dbReference type="InParanoid" id="B3RTM2"/>
<protein>
    <recommendedName>
        <fullName evidence="11">LIM zinc-binding domain-containing protein</fullName>
    </recommendedName>
</protein>
<keyword evidence="10" id="KW-1185">Reference proteome</keyword>
<dbReference type="Proteomes" id="UP000009022">
    <property type="component" value="Unassembled WGS sequence"/>
</dbReference>
<dbReference type="CDD" id="cd21886">
    <property type="entry name" value="SARAH_RASSF2-like"/>
    <property type="match status" value="1"/>
</dbReference>
<dbReference type="Pfam" id="PF00788">
    <property type="entry name" value="RA"/>
    <property type="match status" value="1"/>
</dbReference>
<dbReference type="CTD" id="6753400"/>
<evidence type="ECO:0000256" key="2">
    <source>
        <dbReference type="ARBA" id="ARBA00022833"/>
    </source>
</evidence>
<keyword evidence="2 4" id="KW-0862">Zinc</keyword>
<dbReference type="PROSITE" id="PS50200">
    <property type="entry name" value="RA"/>
    <property type="match status" value="1"/>
</dbReference>
<evidence type="ECO:0000259" key="8">
    <source>
        <dbReference type="PROSITE" id="PS50951"/>
    </source>
</evidence>
<dbReference type="Pfam" id="PF00412">
    <property type="entry name" value="LIM"/>
    <property type="match status" value="1"/>
</dbReference>
<dbReference type="EMBL" id="DS985244">
    <property type="protein sequence ID" value="EDV25657.1"/>
    <property type="molecule type" value="Genomic_DNA"/>
</dbReference>
<feature type="domain" description="Ras-associating" evidence="7">
    <location>
        <begin position="199"/>
        <end position="283"/>
    </location>
</feature>